<evidence type="ECO:0000313" key="2">
    <source>
        <dbReference type="EMBL" id="KAJ5175758.1"/>
    </source>
</evidence>
<reference evidence="2" key="2">
    <citation type="journal article" date="2023" name="IMA Fungus">
        <title>Comparative genomic study of the Penicillium genus elucidates a diverse pangenome and 15 lateral gene transfer events.</title>
        <authorList>
            <person name="Petersen C."/>
            <person name="Sorensen T."/>
            <person name="Nielsen M.R."/>
            <person name="Sondergaard T.E."/>
            <person name="Sorensen J.L."/>
            <person name="Fitzpatrick D.A."/>
            <person name="Frisvad J.C."/>
            <person name="Nielsen K.L."/>
        </authorList>
    </citation>
    <scope>NUCLEOTIDE SEQUENCE</scope>
    <source>
        <strain evidence="2">IBT 26290</strain>
    </source>
</reference>
<accession>A0A9W9LT50</accession>
<dbReference type="AlphaFoldDB" id="A0A9W9LT50"/>
<evidence type="ECO:0000313" key="3">
    <source>
        <dbReference type="Proteomes" id="UP001149163"/>
    </source>
</evidence>
<proteinExistence type="predicted"/>
<gene>
    <name evidence="2" type="ORF">N7482_001635</name>
</gene>
<name>A0A9W9LT50_9EURO</name>
<protein>
    <submittedName>
        <fullName evidence="2">Uncharacterized protein</fullName>
    </submittedName>
</protein>
<feature type="region of interest" description="Disordered" evidence="1">
    <location>
        <begin position="84"/>
        <end position="114"/>
    </location>
</feature>
<sequence>MGAPKKRSVFAWETLRHHGQHYICPQRVRHRPRPSGLVGQEKQDVPRKASAAHAGKVDTRPVHAHNARGSLTCTMYQVGRWQEHRVATGSSGKRLSPRQPSRYANGPGDGGRGVRINISSPWPLAALADHQTPPLPPIPSVANAEPGDRDAVEHHRIRCSGRTRRATAGLLRP</sequence>
<reference evidence="2" key="1">
    <citation type="submission" date="2022-11" db="EMBL/GenBank/DDBJ databases">
        <authorList>
            <person name="Petersen C."/>
        </authorList>
    </citation>
    <scope>NUCLEOTIDE SEQUENCE</scope>
    <source>
        <strain evidence="2">IBT 26290</strain>
    </source>
</reference>
<dbReference type="RefSeq" id="XP_056547366.1">
    <property type="nucleotide sequence ID" value="XM_056683760.1"/>
</dbReference>
<keyword evidence="3" id="KW-1185">Reference proteome</keyword>
<feature type="region of interest" description="Disordered" evidence="1">
    <location>
        <begin position="30"/>
        <end position="59"/>
    </location>
</feature>
<feature type="region of interest" description="Disordered" evidence="1">
    <location>
        <begin position="127"/>
        <end position="156"/>
    </location>
</feature>
<dbReference type="Proteomes" id="UP001149163">
    <property type="component" value="Unassembled WGS sequence"/>
</dbReference>
<dbReference type="EMBL" id="JAPQKN010000001">
    <property type="protein sequence ID" value="KAJ5175758.1"/>
    <property type="molecule type" value="Genomic_DNA"/>
</dbReference>
<dbReference type="GeneID" id="81422936"/>
<evidence type="ECO:0000256" key="1">
    <source>
        <dbReference type="SAM" id="MobiDB-lite"/>
    </source>
</evidence>
<organism evidence="2 3">
    <name type="scientific">Penicillium canariense</name>
    <dbReference type="NCBI Taxonomy" id="189055"/>
    <lineage>
        <taxon>Eukaryota</taxon>
        <taxon>Fungi</taxon>
        <taxon>Dikarya</taxon>
        <taxon>Ascomycota</taxon>
        <taxon>Pezizomycotina</taxon>
        <taxon>Eurotiomycetes</taxon>
        <taxon>Eurotiomycetidae</taxon>
        <taxon>Eurotiales</taxon>
        <taxon>Aspergillaceae</taxon>
        <taxon>Penicillium</taxon>
    </lineage>
</organism>
<comment type="caution">
    <text evidence="2">The sequence shown here is derived from an EMBL/GenBank/DDBJ whole genome shotgun (WGS) entry which is preliminary data.</text>
</comment>